<keyword evidence="1" id="KW-1133">Transmembrane helix</keyword>
<evidence type="ECO:0000256" key="1">
    <source>
        <dbReference type="SAM" id="Phobius"/>
    </source>
</evidence>
<dbReference type="Gene3D" id="3.10.129.10">
    <property type="entry name" value="Hotdog Thioesterase"/>
    <property type="match status" value="1"/>
</dbReference>
<protein>
    <recommendedName>
        <fullName evidence="4">Thioesterase domain-containing protein</fullName>
    </recommendedName>
</protein>
<dbReference type="EMBL" id="CAIX01000098">
    <property type="protein sequence ID" value="CCI45430.1"/>
    <property type="molecule type" value="Genomic_DNA"/>
</dbReference>
<gene>
    <name evidence="2" type="ORF">BN9_063270</name>
</gene>
<comment type="caution">
    <text evidence="2">The sequence shown here is derived from an EMBL/GenBank/DDBJ whole genome shotgun (WGS) entry which is preliminary data.</text>
</comment>
<keyword evidence="3" id="KW-1185">Reference proteome</keyword>
<dbReference type="InParanoid" id="A0A024GGI5"/>
<dbReference type="InterPro" id="IPR029069">
    <property type="entry name" value="HotDog_dom_sf"/>
</dbReference>
<feature type="transmembrane region" description="Helical" evidence="1">
    <location>
        <begin position="7"/>
        <end position="25"/>
    </location>
</feature>
<keyword evidence="1" id="KW-0812">Transmembrane</keyword>
<dbReference type="SUPFAM" id="SSF54637">
    <property type="entry name" value="Thioesterase/thiol ester dehydrase-isomerase"/>
    <property type="match status" value="1"/>
</dbReference>
<dbReference type="OrthoDB" id="265761at2759"/>
<evidence type="ECO:0000313" key="2">
    <source>
        <dbReference type="EMBL" id="CCI45430.1"/>
    </source>
</evidence>
<organism evidence="2 3">
    <name type="scientific">Albugo candida</name>
    <dbReference type="NCBI Taxonomy" id="65357"/>
    <lineage>
        <taxon>Eukaryota</taxon>
        <taxon>Sar</taxon>
        <taxon>Stramenopiles</taxon>
        <taxon>Oomycota</taxon>
        <taxon>Peronosporomycetes</taxon>
        <taxon>Albuginales</taxon>
        <taxon>Albuginaceae</taxon>
        <taxon>Albugo</taxon>
    </lineage>
</organism>
<sequence>MKRSSYAYISLAVLPILVGCVNYQSTRSFPISIFLAFLSSFVVCDIWYFLRVVLHYLPQRSHRANLFDSDSFNSWVALNSVDRNGHFTNSRYLRELGFARLQFWKRNGMWDIMRANGGNLIVSSQSIRYRRELEFGQRYTIHTRLLAWDSKAFYLEHRFVRHSANVDFVHAIVLVKNAVVGILPQTAISLLMGCDIESPNLRADLAAWIQYDTLSSLALRNEHTKTS</sequence>
<proteinExistence type="predicted"/>
<dbReference type="PANTHER" id="PTHR12475">
    <property type="match status" value="1"/>
</dbReference>
<dbReference type="Proteomes" id="UP000053237">
    <property type="component" value="Unassembled WGS sequence"/>
</dbReference>
<dbReference type="AlphaFoldDB" id="A0A024GGI5"/>
<dbReference type="Pfam" id="PF13279">
    <property type="entry name" value="4HBT_2"/>
    <property type="match status" value="1"/>
</dbReference>
<accession>A0A024GGI5</accession>
<dbReference type="InterPro" id="IPR051490">
    <property type="entry name" value="THEM6_lcsJ_thioesterase"/>
</dbReference>
<evidence type="ECO:0000313" key="3">
    <source>
        <dbReference type="Proteomes" id="UP000053237"/>
    </source>
</evidence>
<feature type="transmembrane region" description="Helical" evidence="1">
    <location>
        <begin position="31"/>
        <end position="50"/>
    </location>
</feature>
<reference evidence="2 3" key="1">
    <citation type="submission" date="2012-05" db="EMBL/GenBank/DDBJ databases">
        <title>Recombination and specialization in a pathogen metapopulation.</title>
        <authorList>
            <person name="Gardiner A."/>
            <person name="Kemen E."/>
            <person name="Schultz-Larsen T."/>
            <person name="MacLean D."/>
            <person name="Van Oosterhout C."/>
            <person name="Jones J.D.G."/>
        </authorList>
    </citation>
    <scope>NUCLEOTIDE SEQUENCE [LARGE SCALE GENOMIC DNA]</scope>
    <source>
        <strain evidence="2 3">Ac Nc2</strain>
    </source>
</reference>
<dbReference type="PROSITE" id="PS51257">
    <property type="entry name" value="PROKAR_LIPOPROTEIN"/>
    <property type="match status" value="1"/>
</dbReference>
<dbReference type="CDD" id="cd00586">
    <property type="entry name" value="4HBT"/>
    <property type="match status" value="1"/>
</dbReference>
<name>A0A024GGI5_9STRA</name>
<keyword evidence="1" id="KW-0472">Membrane</keyword>
<dbReference type="PANTHER" id="PTHR12475:SF4">
    <property type="entry name" value="PROTEIN THEM6"/>
    <property type="match status" value="1"/>
</dbReference>
<evidence type="ECO:0008006" key="4">
    <source>
        <dbReference type="Google" id="ProtNLM"/>
    </source>
</evidence>